<dbReference type="Pfam" id="PF08241">
    <property type="entry name" value="Methyltransf_11"/>
    <property type="match status" value="1"/>
</dbReference>
<dbReference type="EMBL" id="JRYO01000223">
    <property type="protein sequence ID" value="KHE91028.1"/>
    <property type="molecule type" value="Genomic_DNA"/>
</dbReference>
<dbReference type="PANTHER" id="PTHR43861">
    <property type="entry name" value="TRANS-ACONITATE 2-METHYLTRANSFERASE-RELATED"/>
    <property type="match status" value="1"/>
</dbReference>
<dbReference type="InterPro" id="IPR013216">
    <property type="entry name" value="Methyltransf_11"/>
</dbReference>
<feature type="domain" description="Methyltransferase type 11" evidence="1">
    <location>
        <begin position="87"/>
        <end position="185"/>
    </location>
</feature>
<dbReference type="Gene3D" id="3.40.50.150">
    <property type="entry name" value="Vaccinia Virus protein VP39"/>
    <property type="match status" value="1"/>
</dbReference>
<dbReference type="PANTHER" id="PTHR43861:SF1">
    <property type="entry name" value="TRANS-ACONITATE 2-METHYLTRANSFERASE"/>
    <property type="match status" value="1"/>
</dbReference>
<evidence type="ECO:0000313" key="3">
    <source>
        <dbReference type="Proteomes" id="UP000030652"/>
    </source>
</evidence>
<dbReference type="GO" id="GO:0008757">
    <property type="term" value="F:S-adenosylmethionine-dependent methyltransferase activity"/>
    <property type="evidence" value="ECO:0007669"/>
    <property type="project" value="InterPro"/>
</dbReference>
<dbReference type="CDD" id="cd02440">
    <property type="entry name" value="AdoMet_MTases"/>
    <property type="match status" value="1"/>
</dbReference>
<dbReference type="InterPro" id="IPR029063">
    <property type="entry name" value="SAM-dependent_MTases_sf"/>
</dbReference>
<sequence>MKRIYLLLFSSLVLIFTLHPCTLLIAQEAADVTSPSGVFEINKVFLDPEMNVESFVERFEVESREVYHARDDIMRHLNLKPGERIADVGAGTGYYSLLMADVVGDTGWVYAVEISPRFVEHLVKLFDQHKKTNVTTVMCNDNSVCLPPGSVDAAFICDVYHHFEHPEQTMTSIFEAMIPGGRLIVIDFERIVGVAREWTLSHVRAGKQTFIDEIQSIGFELTAERKISGFKENYYLEFRKP</sequence>
<name>A0A0B0EIT0_9BACT</name>
<comment type="caution">
    <text evidence="2">The sequence shown here is derived from an EMBL/GenBank/DDBJ whole genome shotgun (WGS) entry which is preliminary data.</text>
</comment>
<dbReference type="AlphaFoldDB" id="A0A0B0EIT0"/>
<gene>
    <name evidence="2" type="ORF">SCABRO_03232</name>
</gene>
<evidence type="ECO:0000313" key="2">
    <source>
        <dbReference type="EMBL" id="KHE91028.1"/>
    </source>
</evidence>
<accession>A0A0B0EIT0</accession>
<dbReference type="Proteomes" id="UP000030652">
    <property type="component" value="Unassembled WGS sequence"/>
</dbReference>
<organism evidence="2 3">
    <name type="scientific">Candidatus Scalindua brodae</name>
    <dbReference type="NCBI Taxonomy" id="237368"/>
    <lineage>
        <taxon>Bacteria</taxon>
        <taxon>Pseudomonadati</taxon>
        <taxon>Planctomycetota</taxon>
        <taxon>Candidatus Brocadiia</taxon>
        <taxon>Candidatus Brocadiales</taxon>
        <taxon>Candidatus Scalinduaceae</taxon>
        <taxon>Candidatus Scalindua</taxon>
    </lineage>
</organism>
<reference evidence="2 3" key="1">
    <citation type="submission" date="2014-10" db="EMBL/GenBank/DDBJ databases">
        <title>Draft genome of anammox bacterium scalindua brodae, obtained using differential coverage binning of sequence data from two enrichment reactors.</title>
        <authorList>
            <person name="Speth D.R."/>
            <person name="Russ L."/>
            <person name="Kartal B."/>
            <person name="Op den Camp H.J."/>
            <person name="Dutilh B.E."/>
            <person name="Jetten M.S."/>
        </authorList>
    </citation>
    <scope>NUCLEOTIDE SEQUENCE [LARGE SCALE GENOMIC DNA]</scope>
    <source>
        <strain evidence="2">RU1</strain>
    </source>
</reference>
<protein>
    <recommendedName>
        <fullName evidence="1">Methyltransferase type 11 domain-containing protein</fullName>
    </recommendedName>
</protein>
<dbReference type="SUPFAM" id="SSF53335">
    <property type="entry name" value="S-adenosyl-L-methionine-dependent methyltransferases"/>
    <property type="match status" value="1"/>
</dbReference>
<evidence type="ECO:0000259" key="1">
    <source>
        <dbReference type="Pfam" id="PF08241"/>
    </source>
</evidence>
<dbReference type="eggNOG" id="COG4798">
    <property type="taxonomic scope" value="Bacteria"/>
</dbReference>
<proteinExistence type="predicted"/>